<feature type="domain" description="Endonuclease GajA/Old nuclease/RecF-like AAA" evidence="1">
    <location>
        <begin position="27"/>
        <end position="341"/>
    </location>
</feature>
<dbReference type="InterPro" id="IPR041685">
    <property type="entry name" value="AAA_GajA/Old/RecF-like"/>
</dbReference>
<name>A0ABU3GXS6_9SPHI</name>
<proteinExistence type="predicted"/>
<evidence type="ECO:0000313" key="2">
    <source>
        <dbReference type="EMBL" id="MDT3404573.1"/>
    </source>
</evidence>
<protein>
    <submittedName>
        <fullName evidence="2">ATP-dependent endonuclease of OLD family</fullName>
    </submittedName>
</protein>
<dbReference type="Proteomes" id="UP001258315">
    <property type="component" value="Unassembled WGS sequence"/>
</dbReference>
<dbReference type="InterPro" id="IPR051396">
    <property type="entry name" value="Bact_Antivir_Def_Nuclease"/>
</dbReference>
<dbReference type="InterPro" id="IPR027417">
    <property type="entry name" value="P-loop_NTPase"/>
</dbReference>
<gene>
    <name evidence="2" type="ORF">QE417_003645</name>
</gene>
<keyword evidence="3" id="KW-1185">Reference proteome</keyword>
<dbReference type="Pfam" id="PF13175">
    <property type="entry name" value="AAA_15"/>
    <property type="match status" value="1"/>
</dbReference>
<sequence length="611" mass="71546">MIESLYLDEENFNSYCLYDGSRVLSKFSKVNIFIGSNNSGKSRFTRAFFSKNNELKFTLNKFDLQILNKLLEDLKSEITDFYDEYIIGDYGGILNILTTIEKIDFITEYFNINDIVLKGIYDVKNIKYSSYNTKKYITQGDIESKVQSIAVKYINEIQDKFSHLAKVRLDNIYFPTLRGLRKIYGTDDDLYLKTTKKDYFKLEDDALDNKIYTGVSLYEDLKKLLLGTKQERDRVREFEDFLSKNFFEGKDINVVPRINKEVVYVRIGDRDHSIYDLGDGIQSIIILTYPLFFYQGKKRYIFIEEPEHYLHPGFQRIFLETILHERFSNFQYFITTHSNHFLDITLDVDKVSVYTFKENEKIEGEPRFTIENVENEDSNILDIIGVRNSSVFLSNCTIWVEGITDRIYLRKYLDILQSEEDKQFKEDIHYSFVEYGGGNITHWSFLKDKDGNHPNIEVKRLCGKLFLISDKDGAGFKKNGSPGSKMERHKELKDTLRDRYYCLEAREMENIISSPILKKVIEDYEGDNTAKLKFNKNFSTKDHFKDSYLGTYIEKNIPDLSRKYAAESGTVNDKVNFAKRAVSFMQSENDLSEEAITLGKKLLDFIKDNNS</sequence>
<accession>A0ABU3GXS6</accession>
<keyword evidence="2" id="KW-0255">Endonuclease</keyword>
<dbReference type="EMBL" id="JAVLVU010000001">
    <property type="protein sequence ID" value="MDT3404573.1"/>
    <property type="molecule type" value="Genomic_DNA"/>
</dbReference>
<dbReference type="GO" id="GO:0004519">
    <property type="term" value="F:endonuclease activity"/>
    <property type="evidence" value="ECO:0007669"/>
    <property type="project" value="UniProtKB-KW"/>
</dbReference>
<evidence type="ECO:0000259" key="1">
    <source>
        <dbReference type="Pfam" id="PF13175"/>
    </source>
</evidence>
<reference evidence="3" key="1">
    <citation type="submission" date="2023-07" db="EMBL/GenBank/DDBJ databases">
        <title>Functional and genomic diversity of the sorghum phyllosphere microbiome.</title>
        <authorList>
            <person name="Shade A."/>
        </authorList>
    </citation>
    <scope>NUCLEOTIDE SEQUENCE [LARGE SCALE GENOMIC DNA]</scope>
    <source>
        <strain evidence="3">SORGH_AS_0422</strain>
    </source>
</reference>
<dbReference type="PANTHER" id="PTHR43581">
    <property type="entry name" value="ATP/GTP PHOSPHATASE"/>
    <property type="match status" value="1"/>
</dbReference>
<keyword evidence="2" id="KW-0540">Nuclease</keyword>
<organism evidence="2 3">
    <name type="scientific">Mucilaginibacter terrae</name>
    <dbReference type="NCBI Taxonomy" id="1955052"/>
    <lineage>
        <taxon>Bacteria</taxon>
        <taxon>Pseudomonadati</taxon>
        <taxon>Bacteroidota</taxon>
        <taxon>Sphingobacteriia</taxon>
        <taxon>Sphingobacteriales</taxon>
        <taxon>Sphingobacteriaceae</taxon>
        <taxon>Mucilaginibacter</taxon>
    </lineage>
</organism>
<dbReference type="PANTHER" id="PTHR43581:SF2">
    <property type="entry name" value="EXCINUCLEASE ATPASE SUBUNIT"/>
    <property type="match status" value="1"/>
</dbReference>
<comment type="caution">
    <text evidence="2">The sequence shown here is derived from an EMBL/GenBank/DDBJ whole genome shotgun (WGS) entry which is preliminary data.</text>
</comment>
<evidence type="ECO:0000313" key="3">
    <source>
        <dbReference type="Proteomes" id="UP001258315"/>
    </source>
</evidence>
<keyword evidence="2" id="KW-0378">Hydrolase</keyword>
<dbReference type="RefSeq" id="WP_311951999.1">
    <property type="nucleotide sequence ID" value="NZ_JAVLVU010000001.1"/>
</dbReference>
<dbReference type="SUPFAM" id="SSF52540">
    <property type="entry name" value="P-loop containing nucleoside triphosphate hydrolases"/>
    <property type="match status" value="1"/>
</dbReference>
<dbReference type="Gene3D" id="3.40.50.300">
    <property type="entry name" value="P-loop containing nucleotide triphosphate hydrolases"/>
    <property type="match status" value="1"/>
</dbReference>